<evidence type="ECO:0000313" key="2">
    <source>
        <dbReference type="Proteomes" id="UP001472677"/>
    </source>
</evidence>
<accession>A0ABR2DQS8</accession>
<dbReference type="Proteomes" id="UP001472677">
    <property type="component" value="Unassembled WGS sequence"/>
</dbReference>
<proteinExistence type="predicted"/>
<evidence type="ECO:0000313" key="1">
    <source>
        <dbReference type="EMBL" id="KAK8545256.1"/>
    </source>
</evidence>
<dbReference type="PANTHER" id="PTHR33527">
    <property type="entry name" value="OS07G0274300 PROTEIN"/>
    <property type="match status" value="1"/>
</dbReference>
<dbReference type="PANTHER" id="PTHR33527:SF14">
    <property type="entry name" value="OS07G0274300 PROTEIN"/>
    <property type="match status" value="1"/>
</dbReference>
<gene>
    <name evidence="1" type="ORF">V6N12_026093</name>
</gene>
<protein>
    <submittedName>
        <fullName evidence="1">Uncharacterized protein</fullName>
    </submittedName>
</protein>
<sequence>MTTVSDQEFNMFHSIDRTLYGLLVMDLWRDPVEALQFVALWIWLERVGFRHVVKKILALPRMLINELADEAFMCLNIIQNDQVSTLALANDVNSMQNLIHEDLCLQFFAKHRLVATRGLARIINEVCMRVLGDIMQVAIKRNATQSLVDHVRQQQVQVQQPGAQPGLHQVMGLGYGHGPIDVGLSLTRTNEVVPADDRTMFITFSKGYPVREWEVREFFTRLYGDCIESLHMQEVMPNEQPLFARIVCYSTATIEMILQGSAKVKFNINEKHVWARKFVPKHRHQPS</sequence>
<dbReference type="EMBL" id="JBBPBM010000023">
    <property type="protein sequence ID" value="KAK8545256.1"/>
    <property type="molecule type" value="Genomic_DNA"/>
</dbReference>
<reference evidence="1 2" key="1">
    <citation type="journal article" date="2024" name="G3 (Bethesda)">
        <title>Genome assembly of Hibiscus sabdariffa L. provides insights into metabolisms of medicinal natural products.</title>
        <authorList>
            <person name="Kim T."/>
        </authorList>
    </citation>
    <scope>NUCLEOTIDE SEQUENCE [LARGE SCALE GENOMIC DNA]</scope>
    <source>
        <strain evidence="1">TK-2024</strain>
        <tissue evidence="1">Old leaves</tissue>
    </source>
</reference>
<organism evidence="1 2">
    <name type="scientific">Hibiscus sabdariffa</name>
    <name type="common">roselle</name>
    <dbReference type="NCBI Taxonomy" id="183260"/>
    <lineage>
        <taxon>Eukaryota</taxon>
        <taxon>Viridiplantae</taxon>
        <taxon>Streptophyta</taxon>
        <taxon>Embryophyta</taxon>
        <taxon>Tracheophyta</taxon>
        <taxon>Spermatophyta</taxon>
        <taxon>Magnoliopsida</taxon>
        <taxon>eudicotyledons</taxon>
        <taxon>Gunneridae</taxon>
        <taxon>Pentapetalae</taxon>
        <taxon>rosids</taxon>
        <taxon>malvids</taxon>
        <taxon>Malvales</taxon>
        <taxon>Malvaceae</taxon>
        <taxon>Malvoideae</taxon>
        <taxon>Hibiscus</taxon>
    </lineage>
</organism>
<comment type="caution">
    <text evidence="1">The sequence shown here is derived from an EMBL/GenBank/DDBJ whole genome shotgun (WGS) entry which is preliminary data.</text>
</comment>
<keyword evidence="2" id="KW-1185">Reference proteome</keyword>
<name>A0ABR2DQS8_9ROSI</name>